<feature type="signal peptide" evidence="3">
    <location>
        <begin position="1"/>
        <end position="25"/>
    </location>
</feature>
<dbReference type="SMART" id="SM00849">
    <property type="entry name" value="Lactamase_B"/>
    <property type="match status" value="1"/>
</dbReference>
<feature type="domain" description="SLH" evidence="4">
    <location>
        <begin position="84"/>
        <end position="141"/>
    </location>
</feature>
<dbReference type="SUPFAM" id="SSF56281">
    <property type="entry name" value="Metallo-hydrolase/oxidoreductase"/>
    <property type="match status" value="1"/>
</dbReference>
<keyword evidence="1 3" id="KW-0732">Signal</keyword>
<accession>A0A432L8A4</accession>
<feature type="domain" description="SLH" evidence="4">
    <location>
        <begin position="25"/>
        <end position="83"/>
    </location>
</feature>
<dbReference type="CDD" id="cd07731">
    <property type="entry name" value="ComA-like_MBL-fold"/>
    <property type="match status" value="1"/>
</dbReference>
<keyword evidence="6" id="KW-1185">Reference proteome</keyword>
<evidence type="ECO:0000256" key="2">
    <source>
        <dbReference type="SAM" id="MobiDB-lite"/>
    </source>
</evidence>
<dbReference type="RefSeq" id="WP_126660248.1">
    <property type="nucleotide sequence ID" value="NZ_RYYR01000029.1"/>
</dbReference>
<gene>
    <name evidence="5" type="ORF">EK386_16330</name>
</gene>
<dbReference type="InterPro" id="IPR001119">
    <property type="entry name" value="SLH_dom"/>
</dbReference>
<dbReference type="InterPro" id="IPR052159">
    <property type="entry name" value="Competence_DNA_uptake"/>
</dbReference>
<feature type="compositionally biased region" description="Basic and acidic residues" evidence="2">
    <location>
        <begin position="495"/>
        <end position="512"/>
    </location>
</feature>
<feature type="region of interest" description="Disordered" evidence="2">
    <location>
        <begin position="465"/>
        <end position="541"/>
    </location>
</feature>
<sequence length="541" mass="58331">MKRYFALLLTFLLAFSLYLPSNTQAEVVFNDVPTSHSQYGDIMYLLDTGVISSVSKNFGVNDIVTREEVAVMVAKAIRLDGTPRTTKFSDVPESNKNSGYIQSAVDAGIIYGTSDTTFAPNQKVTRGQMAAFIARAYDLPNGNTSFKDVPKGHFAYDAVRQLVAAGITSGYEDGTFKPGNNLTRAHISAFLARSMKYAGGEPTTPPTPSAPTTKEMQVHFIDVGQGDAILIESPNGETMLVDGGVKEAGDDLVAYLKSEKVSELDYVIATHPDADHIGGLIDVFAAYQVNNFVNSGKVHTTATYGELLTAVKNEGSKYIQPKIGDSINLDSSLKVQVLHVDPNAEENNDASIVLKVTYNNVSFLLTGDVGSQVESVIAAKFNVGSTILKAAHHGSSTSNSLSFLQKVKPQATIISYEKDNSYGHPHDEVVSNLKAVGSKIYSTAQDGTITVTTNGSIFNVDAKEFKVETTTSPEKPAPTPEPEPESKPQPTPTKPVEEVKSYKNCTELRKDYPNGVNSDHPAYAKKHDGDGDGWACEPPRK</sequence>
<protein>
    <submittedName>
        <fullName evidence="5">MBL fold metallo-hydrolase</fullName>
    </submittedName>
</protein>
<dbReference type="PROSITE" id="PS51272">
    <property type="entry name" value="SLH"/>
    <property type="match status" value="3"/>
</dbReference>
<feature type="domain" description="SLH" evidence="4">
    <location>
        <begin position="142"/>
        <end position="205"/>
    </location>
</feature>
<dbReference type="Gene3D" id="3.60.15.10">
    <property type="entry name" value="Ribonuclease Z/Hydroxyacylglutathione hydrolase-like"/>
    <property type="match status" value="1"/>
</dbReference>
<feature type="chain" id="PRO_5019509610" evidence="3">
    <location>
        <begin position="26"/>
        <end position="541"/>
    </location>
</feature>
<evidence type="ECO:0000256" key="1">
    <source>
        <dbReference type="ARBA" id="ARBA00022729"/>
    </source>
</evidence>
<evidence type="ECO:0000259" key="4">
    <source>
        <dbReference type="PROSITE" id="PS51272"/>
    </source>
</evidence>
<reference evidence="5 6" key="1">
    <citation type="submission" date="2018-12" db="EMBL/GenBank/DDBJ databases">
        <title>Lysinibacillus antri sp. nov., isolated from a cave soil.</title>
        <authorList>
            <person name="Narsing Rao M.P."/>
            <person name="Zhang H."/>
            <person name="Dong Z.-Y."/>
            <person name="Niu X.-K."/>
            <person name="Zhang K."/>
            <person name="Fang B.-Z."/>
            <person name="Kang Y.-Q."/>
            <person name="Xiao M."/>
            <person name="Li W.-J."/>
        </authorList>
    </citation>
    <scope>NUCLEOTIDE SEQUENCE [LARGE SCALE GENOMIC DNA]</scope>
    <source>
        <strain evidence="5 6">SYSU K30002</strain>
    </source>
</reference>
<evidence type="ECO:0000256" key="3">
    <source>
        <dbReference type="SAM" id="SignalP"/>
    </source>
</evidence>
<feature type="compositionally biased region" description="Pro residues" evidence="2">
    <location>
        <begin position="475"/>
        <end position="493"/>
    </location>
</feature>
<dbReference type="PANTHER" id="PTHR30619">
    <property type="entry name" value="DNA INTERNALIZATION/COMPETENCE PROTEIN COMEC/REC2"/>
    <property type="match status" value="1"/>
</dbReference>
<dbReference type="InterPro" id="IPR036866">
    <property type="entry name" value="RibonucZ/Hydroxyglut_hydro"/>
</dbReference>
<evidence type="ECO:0000313" key="5">
    <source>
        <dbReference type="EMBL" id="RUL48802.1"/>
    </source>
</evidence>
<proteinExistence type="predicted"/>
<dbReference type="InterPro" id="IPR035681">
    <property type="entry name" value="ComA-like_MBL"/>
</dbReference>
<dbReference type="InterPro" id="IPR001279">
    <property type="entry name" value="Metallo-B-lactamas"/>
</dbReference>
<organism evidence="5 6">
    <name type="scientific">Lysinibacillus antri</name>
    <dbReference type="NCBI Taxonomy" id="2498145"/>
    <lineage>
        <taxon>Bacteria</taxon>
        <taxon>Bacillati</taxon>
        <taxon>Bacillota</taxon>
        <taxon>Bacilli</taxon>
        <taxon>Bacillales</taxon>
        <taxon>Bacillaceae</taxon>
        <taxon>Lysinibacillus</taxon>
    </lineage>
</organism>
<dbReference type="InterPro" id="IPR008613">
    <property type="entry name" value="Excalibur_Ca-bd_domain"/>
</dbReference>
<dbReference type="Pfam" id="PF00753">
    <property type="entry name" value="Lactamase_B"/>
    <property type="match status" value="1"/>
</dbReference>
<dbReference type="Pfam" id="PF00395">
    <property type="entry name" value="SLH"/>
    <property type="match status" value="3"/>
</dbReference>
<dbReference type="GO" id="GO:0016787">
    <property type="term" value="F:hydrolase activity"/>
    <property type="evidence" value="ECO:0007669"/>
    <property type="project" value="UniProtKB-KW"/>
</dbReference>
<dbReference type="SMART" id="SM00894">
    <property type="entry name" value="Excalibur"/>
    <property type="match status" value="1"/>
</dbReference>
<dbReference type="Proteomes" id="UP000287910">
    <property type="component" value="Unassembled WGS sequence"/>
</dbReference>
<evidence type="ECO:0000313" key="6">
    <source>
        <dbReference type="Proteomes" id="UP000287910"/>
    </source>
</evidence>
<keyword evidence="5" id="KW-0378">Hydrolase</keyword>
<comment type="caution">
    <text evidence="5">The sequence shown here is derived from an EMBL/GenBank/DDBJ whole genome shotgun (WGS) entry which is preliminary data.</text>
</comment>
<dbReference type="EMBL" id="RYYR01000029">
    <property type="protein sequence ID" value="RUL48802.1"/>
    <property type="molecule type" value="Genomic_DNA"/>
</dbReference>
<dbReference type="AlphaFoldDB" id="A0A432L8A4"/>
<dbReference type="Pfam" id="PF05901">
    <property type="entry name" value="Excalibur"/>
    <property type="match status" value="1"/>
</dbReference>
<name>A0A432L8A4_9BACI</name>
<dbReference type="PANTHER" id="PTHR30619:SF7">
    <property type="entry name" value="BETA-LACTAMASE DOMAIN PROTEIN"/>
    <property type="match status" value="1"/>
</dbReference>